<sequence length="262" mass="29227">MRLINILYIFLLLFFSCKQEELFYPQSPDCQYVFSISENDQHWIDQVAYAVIQSQGSDKILAQKLLAHPTDSGVVVPASKGLIGASELFKVELMSEHGMVVAAIPMDTAILAPQVQEPLPYGIVRTFNQTYQESLQVVLANGFSEADFGYANWGVSILERTDFTITASIIDDKGAWVPVTGTIRIENEEGAILVEQKGLDTGFSKIGVPKGTMTTIFFTPDDSDLKVEKVRLVLDQGQFLNLDYPVNRIHEQDDIIDIIFTK</sequence>
<gene>
    <name evidence="1" type="ORF">PEDI_24330</name>
</gene>
<comment type="caution">
    <text evidence="1">The sequence shown here is derived from an EMBL/GenBank/DDBJ whole genome shotgun (WGS) entry which is preliminary data.</text>
</comment>
<accession>A0AAN4VXM5</accession>
<dbReference type="EMBL" id="BQKE01000001">
    <property type="protein sequence ID" value="GJM61881.1"/>
    <property type="molecule type" value="Genomic_DNA"/>
</dbReference>
<evidence type="ECO:0000313" key="2">
    <source>
        <dbReference type="Proteomes" id="UP001310022"/>
    </source>
</evidence>
<dbReference type="RefSeq" id="WP_338237322.1">
    <property type="nucleotide sequence ID" value="NZ_BQKE01000001.1"/>
</dbReference>
<name>A0AAN4VXM5_9BACT</name>
<dbReference type="AlphaFoldDB" id="A0AAN4VXM5"/>
<keyword evidence="2" id="KW-1185">Reference proteome</keyword>
<dbReference type="Proteomes" id="UP001310022">
    <property type="component" value="Unassembled WGS sequence"/>
</dbReference>
<evidence type="ECO:0000313" key="1">
    <source>
        <dbReference type="EMBL" id="GJM61881.1"/>
    </source>
</evidence>
<proteinExistence type="predicted"/>
<organism evidence="1 2">
    <name type="scientific">Persicobacter diffluens</name>
    <dbReference type="NCBI Taxonomy" id="981"/>
    <lineage>
        <taxon>Bacteria</taxon>
        <taxon>Pseudomonadati</taxon>
        <taxon>Bacteroidota</taxon>
        <taxon>Cytophagia</taxon>
        <taxon>Cytophagales</taxon>
        <taxon>Persicobacteraceae</taxon>
        <taxon>Persicobacter</taxon>
    </lineage>
</organism>
<protein>
    <submittedName>
        <fullName evidence="1">Uncharacterized protein</fullName>
    </submittedName>
</protein>
<dbReference type="PROSITE" id="PS51257">
    <property type="entry name" value="PROKAR_LIPOPROTEIN"/>
    <property type="match status" value="1"/>
</dbReference>
<reference evidence="1 2" key="1">
    <citation type="submission" date="2021-12" db="EMBL/GenBank/DDBJ databases">
        <title>Genome sequencing of bacteria with rrn-lacking chromosome and rrn-plasmid.</title>
        <authorList>
            <person name="Anda M."/>
            <person name="Iwasaki W."/>
        </authorList>
    </citation>
    <scope>NUCLEOTIDE SEQUENCE [LARGE SCALE GENOMIC DNA]</scope>
    <source>
        <strain evidence="1 2">NBRC 15940</strain>
    </source>
</reference>